<evidence type="ECO:0000313" key="5">
    <source>
        <dbReference type="Proteomes" id="UP000294744"/>
    </source>
</evidence>
<evidence type="ECO:0000259" key="3">
    <source>
        <dbReference type="SMART" id="SM00894"/>
    </source>
</evidence>
<organism evidence="4 5">
    <name type="scientific">Saccharopolyspora aridisoli</name>
    <dbReference type="NCBI Taxonomy" id="2530385"/>
    <lineage>
        <taxon>Bacteria</taxon>
        <taxon>Bacillati</taxon>
        <taxon>Actinomycetota</taxon>
        <taxon>Actinomycetes</taxon>
        <taxon>Pseudonocardiales</taxon>
        <taxon>Pseudonocardiaceae</taxon>
        <taxon>Saccharopolyspora</taxon>
    </lineage>
</organism>
<feature type="region of interest" description="Disordered" evidence="1">
    <location>
        <begin position="46"/>
        <end position="109"/>
    </location>
</feature>
<dbReference type="RefSeq" id="WP_132619389.1">
    <property type="nucleotide sequence ID" value="NZ_SMKV01000003.1"/>
</dbReference>
<dbReference type="Pfam" id="PF05901">
    <property type="entry name" value="Excalibur"/>
    <property type="match status" value="1"/>
</dbReference>
<evidence type="ECO:0000256" key="2">
    <source>
        <dbReference type="SAM" id="SignalP"/>
    </source>
</evidence>
<dbReference type="Proteomes" id="UP000294744">
    <property type="component" value="Unassembled WGS sequence"/>
</dbReference>
<evidence type="ECO:0000313" key="4">
    <source>
        <dbReference type="EMBL" id="TDC95810.1"/>
    </source>
</evidence>
<dbReference type="SMART" id="SM00894">
    <property type="entry name" value="Excalibur"/>
    <property type="match status" value="1"/>
</dbReference>
<comment type="caution">
    <text evidence="4">The sequence shown here is derived from an EMBL/GenBank/DDBJ whole genome shotgun (WGS) entry which is preliminary data.</text>
</comment>
<proteinExistence type="predicted"/>
<keyword evidence="5" id="KW-1185">Reference proteome</keyword>
<evidence type="ECO:0000256" key="1">
    <source>
        <dbReference type="SAM" id="MobiDB-lite"/>
    </source>
</evidence>
<dbReference type="InterPro" id="IPR008613">
    <property type="entry name" value="Excalibur_Ca-bd_domain"/>
</dbReference>
<name>A0A4R4UUN2_9PSEU</name>
<accession>A0A4R4UUN2</accession>
<protein>
    <submittedName>
        <fullName evidence="4">Excalibur calcium-binding domain-containing protein</fullName>
    </submittedName>
</protein>
<feature type="chain" id="PRO_5020899330" evidence="2">
    <location>
        <begin position="27"/>
        <end position="141"/>
    </location>
</feature>
<gene>
    <name evidence="4" type="ORF">E1161_03200</name>
</gene>
<dbReference type="AlphaFoldDB" id="A0A4R4UUN2"/>
<feature type="signal peptide" evidence="2">
    <location>
        <begin position="1"/>
        <end position="26"/>
    </location>
</feature>
<dbReference type="EMBL" id="SMKV01000003">
    <property type="protein sequence ID" value="TDC95810.1"/>
    <property type="molecule type" value="Genomic_DNA"/>
</dbReference>
<sequence>MRPRVAVAAGVLACGAALPFAGTAFAQGDRDCANFAAQPEAQAFFESQGDNDPHRLDADNDGIACENRPSGSGTPSPPTGPTEEGGGSDQGATPSGGVETGHGGMAEDASDSALQWGLTGAALLAVSGGVVLRRRRVSGTD</sequence>
<keyword evidence="2" id="KW-0732">Signal</keyword>
<reference evidence="4 5" key="1">
    <citation type="submission" date="2019-03" db="EMBL/GenBank/DDBJ databases">
        <title>Draft genome sequences of novel Actinobacteria.</title>
        <authorList>
            <person name="Sahin N."/>
            <person name="Ay H."/>
            <person name="Saygin H."/>
        </authorList>
    </citation>
    <scope>NUCLEOTIDE SEQUENCE [LARGE SCALE GENOMIC DNA]</scope>
    <source>
        <strain evidence="4 5">16K404</strain>
    </source>
</reference>
<feature type="domain" description="Excalibur calcium-binding" evidence="3">
    <location>
        <begin position="28"/>
        <end position="66"/>
    </location>
</feature>